<evidence type="ECO:0000256" key="3">
    <source>
        <dbReference type="ARBA" id="ARBA00022737"/>
    </source>
</evidence>
<evidence type="ECO:0000256" key="2">
    <source>
        <dbReference type="ARBA" id="ARBA00022597"/>
    </source>
</evidence>
<evidence type="ECO:0000313" key="8">
    <source>
        <dbReference type="Proteomes" id="UP001242480"/>
    </source>
</evidence>
<reference evidence="7 8" key="1">
    <citation type="submission" date="2023-07" db="EMBL/GenBank/DDBJ databases">
        <title>Genomic Encyclopedia of Type Strains, Phase IV (KMG-IV): sequencing the most valuable type-strain genomes for metagenomic binning, comparative biology and taxonomic classification.</title>
        <authorList>
            <person name="Goeker M."/>
        </authorList>
    </citation>
    <scope>NUCLEOTIDE SEQUENCE [LARGE SCALE GENOMIC DNA]</scope>
    <source>
        <strain evidence="7 8">DSM 19619</strain>
    </source>
</reference>
<dbReference type="RefSeq" id="WP_307274697.1">
    <property type="nucleotide sequence ID" value="NZ_JAUSVX010000006.1"/>
</dbReference>
<evidence type="ECO:0000256" key="5">
    <source>
        <dbReference type="ARBA" id="ARBA00022840"/>
    </source>
</evidence>
<keyword evidence="5" id="KW-0067">ATP-binding</keyword>
<dbReference type="EMBL" id="JAUSVX010000006">
    <property type="protein sequence ID" value="MDQ0470602.1"/>
    <property type="molecule type" value="Genomic_DNA"/>
</dbReference>
<protein>
    <submittedName>
        <fullName evidence="7">ABC-type sugar transport system ATPase subunit</fullName>
    </submittedName>
</protein>
<dbReference type="SUPFAM" id="SSF52540">
    <property type="entry name" value="P-loop containing nucleoside triphosphate hydrolases"/>
    <property type="match status" value="1"/>
</dbReference>
<organism evidence="7 8">
    <name type="scientific">Labrys wisconsinensis</name>
    <dbReference type="NCBI Taxonomy" id="425677"/>
    <lineage>
        <taxon>Bacteria</taxon>
        <taxon>Pseudomonadati</taxon>
        <taxon>Pseudomonadota</taxon>
        <taxon>Alphaproteobacteria</taxon>
        <taxon>Hyphomicrobiales</taxon>
        <taxon>Xanthobacteraceae</taxon>
        <taxon>Labrys</taxon>
    </lineage>
</organism>
<dbReference type="InterPro" id="IPR003439">
    <property type="entry name" value="ABC_transporter-like_ATP-bd"/>
</dbReference>
<keyword evidence="8" id="KW-1185">Reference proteome</keyword>
<keyword evidence="1" id="KW-0813">Transport</keyword>
<evidence type="ECO:0000313" key="7">
    <source>
        <dbReference type="EMBL" id="MDQ0470602.1"/>
    </source>
</evidence>
<feature type="domain" description="ABC transporter" evidence="6">
    <location>
        <begin position="4"/>
        <end position="245"/>
    </location>
</feature>
<dbReference type="PROSITE" id="PS50893">
    <property type="entry name" value="ABC_TRANSPORTER_2"/>
    <property type="match status" value="1"/>
</dbReference>
<evidence type="ECO:0000259" key="6">
    <source>
        <dbReference type="PROSITE" id="PS50893"/>
    </source>
</evidence>
<evidence type="ECO:0000256" key="1">
    <source>
        <dbReference type="ARBA" id="ARBA00022448"/>
    </source>
</evidence>
<dbReference type="Pfam" id="PF00005">
    <property type="entry name" value="ABC_tran"/>
    <property type="match status" value="1"/>
</dbReference>
<evidence type="ECO:0000256" key="4">
    <source>
        <dbReference type="ARBA" id="ARBA00022741"/>
    </source>
</evidence>
<name>A0ABU0J8K3_9HYPH</name>
<dbReference type="Gene3D" id="3.40.50.300">
    <property type="entry name" value="P-loop containing nucleotide triphosphate hydrolases"/>
    <property type="match status" value="1"/>
</dbReference>
<dbReference type="SMART" id="SM00382">
    <property type="entry name" value="AAA"/>
    <property type="match status" value="1"/>
</dbReference>
<dbReference type="InterPro" id="IPR027417">
    <property type="entry name" value="P-loop_NTPase"/>
</dbReference>
<dbReference type="InterPro" id="IPR003593">
    <property type="entry name" value="AAA+_ATPase"/>
</dbReference>
<dbReference type="Proteomes" id="UP001242480">
    <property type="component" value="Unassembled WGS sequence"/>
</dbReference>
<proteinExistence type="predicted"/>
<gene>
    <name evidence="7" type="ORF">QO011_003621</name>
</gene>
<dbReference type="CDD" id="cd03216">
    <property type="entry name" value="ABC_Carb_Monos_I"/>
    <property type="match status" value="1"/>
</dbReference>
<dbReference type="InterPro" id="IPR050107">
    <property type="entry name" value="ABC_carbohydrate_import_ATPase"/>
</dbReference>
<accession>A0ABU0J8K3</accession>
<comment type="caution">
    <text evidence="7">The sequence shown here is derived from an EMBL/GenBank/DDBJ whole genome shotgun (WGS) entry which is preliminary data.</text>
</comment>
<dbReference type="PANTHER" id="PTHR43790">
    <property type="entry name" value="CARBOHYDRATE TRANSPORT ATP-BINDING PROTEIN MG119-RELATED"/>
    <property type="match status" value="1"/>
</dbReference>
<keyword evidence="4" id="KW-0547">Nucleotide-binding</keyword>
<dbReference type="PANTHER" id="PTHR43790:SF9">
    <property type="entry name" value="GALACTOFURANOSE TRANSPORTER ATP-BINDING PROTEIN YTFR"/>
    <property type="match status" value="1"/>
</dbReference>
<keyword evidence="3" id="KW-0677">Repeat</keyword>
<sequence length="258" mass="27717">MSLLSLRHISKQFGALFALDDVSVDFNAGEVVALLGDNGAGKSTLIKVISGTYVAESGEILLAGEKVAFASPRDALDAGIQTLFQDLALCDNLDVVANLFLGRELRRSVLPGLSFFDTARMRRRASELLRDLAVDLPSVDCKVRDLSGGQRQSVAIARAVNADCRIIIMDEPTAALGVAQTRKVLGLVRQLRDRGMAVIYITHNLHDVMDVCDRCVVMKNGRKIGEASTAAVGKDELANMIITGEIKPSAPASLQVRV</sequence>
<keyword evidence="2 7" id="KW-0762">Sugar transport</keyword>